<evidence type="ECO:0000256" key="1">
    <source>
        <dbReference type="ARBA" id="ARBA00022527"/>
    </source>
</evidence>
<evidence type="ECO:0000313" key="3">
    <source>
        <dbReference type="EMBL" id="GAA2002175.1"/>
    </source>
</evidence>
<reference evidence="3 4" key="1">
    <citation type="journal article" date="2019" name="Int. J. Syst. Evol. Microbiol.">
        <title>The Global Catalogue of Microorganisms (GCM) 10K type strain sequencing project: providing services to taxonomists for standard genome sequencing and annotation.</title>
        <authorList>
            <consortium name="The Broad Institute Genomics Platform"/>
            <consortium name="The Broad Institute Genome Sequencing Center for Infectious Disease"/>
            <person name="Wu L."/>
            <person name="Ma J."/>
        </authorList>
    </citation>
    <scope>NUCLEOTIDE SEQUENCE [LARGE SCALE GENOMIC DNA]</scope>
    <source>
        <strain evidence="3 4">JCM 16013</strain>
    </source>
</reference>
<dbReference type="PANTHER" id="PTHR35526:SF3">
    <property type="entry name" value="ANTI-SIGMA-F FACTOR RSBW"/>
    <property type="match status" value="1"/>
</dbReference>
<dbReference type="Gene3D" id="3.30.565.10">
    <property type="entry name" value="Histidine kinase-like ATPase, C-terminal domain"/>
    <property type="match status" value="2"/>
</dbReference>
<dbReference type="InterPro" id="IPR036890">
    <property type="entry name" value="HATPase_C_sf"/>
</dbReference>
<organism evidence="3 4">
    <name type="scientific">Catenulispora subtropica</name>
    <dbReference type="NCBI Taxonomy" id="450798"/>
    <lineage>
        <taxon>Bacteria</taxon>
        <taxon>Bacillati</taxon>
        <taxon>Actinomycetota</taxon>
        <taxon>Actinomycetes</taxon>
        <taxon>Catenulisporales</taxon>
        <taxon>Catenulisporaceae</taxon>
        <taxon>Catenulispora</taxon>
    </lineage>
</organism>
<keyword evidence="4" id="KW-1185">Reference proteome</keyword>
<evidence type="ECO:0000259" key="2">
    <source>
        <dbReference type="Pfam" id="PF13581"/>
    </source>
</evidence>
<sequence length="274" mass="29195">MSGSGGLATGRQVSEAVLVPDADAPRAARDFAALTLRRWGVPQWGEPVGLVVSELVTNAVRHARTPATLRLIPAEAGVVVEVDDAADGVPRLLPPAGRSSAGGLGLAIVDRLAEAWGTTPRAAGGGKTVWARLRMPDAPAWREAERAADDQIVLELPWDKDMVGMVRSAAGHLAVRAGFERRDLEDLRLAADEIYSLLYAQRPDRPAGTGISCRFVVGPGRVGLEMTAPVAARRPPGVDDFGWHLLQALVDEIEWRAGDRSCGVRAEKRKGTQA</sequence>
<comment type="caution">
    <text evidence="3">The sequence shown here is derived from an EMBL/GenBank/DDBJ whole genome shotgun (WGS) entry which is preliminary data.</text>
</comment>
<keyword evidence="1" id="KW-0418">Kinase</keyword>
<dbReference type="InterPro" id="IPR050267">
    <property type="entry name" value="Anti-sigma-factor_SerPK"/>
</dbReference>
<name>A0ABN2T982_9ACTN</name>
<protein>
    <recommendedName>
        <fullName evidence="2">Histidine kinase/HSP90-like ATPase domain-containing protein</fullName>
    </recommendedName>
</protein>
<feature type="domain" description="Histidine kinase/HSP90-like ATPase" evidence="2">
    <location>
        <begin position="22"/>
        <end position="132"/>
    </location>
</feature>
<dbReference type="InterPro" id="IPR003594">
    <property type="entry name" value="HATPase_dom"/>
</dbReference>
<dbReference type="PANTHER" id="PTHR35526">
    <property type="entry name" value="ANTI-SIGMA-F FACTOR RSBW-RELATED"/>
    <property type="match status" value="1"/>
</dbReference>
<keyword evidence="1" id="KW-0808">Transferase</keyword>
<dbReference type="RefSeq" id="WP_344662442.1">
    <property type="nucleotide sequence ID" value="NZ_BAAAQM010000073.1"/>
</dbReference>
<accession>A0ABN2T982</accession>
<keyword evidence="1" id="KW-0723">Serine/threonine-protein kinase</keyword>
<proteinExistence type="predicted"/>
<dbReference type="SUPFAM" id="SSF55874">
    <property type="entry name" value="ATPase domain of HSP90 chaperone/DNA topoisomerase II/histidine kinase"/>
    <property type="match status" value="1"/>
</dbReference>
<dbReference type="Pfam" id="PF13581">
    <property type="entry name" value="HATPase_c_2"/>
    <property type="match status" value="1"/>
</dbReference>
<evidence type="ECO:0000313" key="4">
    <source>
        <dbReference type="Proteomes" id="UP001499854"/>
    </source>
</evidence>
<dbReference type="Proteomes" id="UP001499854">
    <property type="component" value="Unassembled WGS sequence"/>
</dbReference>
<gene>
    <name evidence="3" type="ORF">GCM10009838_80120</name>
</gene>
<dbReference type="CDD" id="cd16936">
    <property type="entry name" value="HATPase_RsbW-like"/>
    <property type="match status" value="1"/>
</dbReference>
<dbReference type="EMBL" id="BAAAQM010000073">
    <property type="protein sequence ID" value="GAA2002175.1"/>
    <property type="molecule type" value="Genomic_DNA"/>
</dbReference>